<dbReference type="PANTHER" id="PTHR32294:SF0">
    <property type="entry name" value="DNA POLYMERASE III SUBUNIT ALPHA"/>
    <property type="match status" value="1"/>
</dbReference>
<dbReference type="SMART" id="SM00481">
    <property type="entry name" value="POLIIIAc"/>
    <property type="match status" value="1"/>
</dbReference>
<dbReference type="InterPro" id="IPR003141">
    <property type="entry name" value="Pol/His_phosphatase_N"/>
</dbReference>
<dbReference type="Proteomes" id="UP000596049">
    <property type="component" value="Chromosome"/>
</dbReference>
<dbReference type="Gene3D" id="1.10.150.870">
    <property type="match status" value="1"/>
</dbReference>
<evidence type="ECO:0000256" key="1">
    <source>
        <dbReference type="ARBA" id="ARBA00012417"/>
    </source>
</evidence>
<reference evidence="8 9" key="1">
    <citation type="submission" date="2020-01" db="EMBL/GenBank/DDBJ databases">
        <authorList>
            <person name="Liu G."/>
            <person name="Liu B."/>
        </authorList>
    </citation>
    <scope>NUCLEOTIDE SEQUENCE [LARGE SCALE GENOMIC DNA]</scope>
    <source>
        <strain evidence="8 9">FJAT-51161</strain>
    </source>
</reference>
<dbReference type="Pfam" id="PF14579">
    <property type="entry name" value="HHH_6"/>
    <property type="match status" value="1"/>
</dbReference>
<keyword evidence="3" id="KW-0548">Nucleotidyltransferase</keyword>
<dbReference type="InterPro" id="IPR004013">
    <property type="entry name" value="PHP_dom"/>
</dbReference>
<dbReference type="RefSeq" id="WP_053595787.1">
    <property type="nucleotide sequence ID" value="NZ_CP067341.1"/>
</dbReference>
<evidence type="ECO:0000256" key="6">
    <source>
        <dbReference type="ARBA" id="ARBA00049244"/>
    </source>
</evidence>
<organism evidence="8 9">
    <name type="scientific">Lysinibacillus agricola</name>
    <dbReference type="NCBI Taxonomy" id="2590012"/>
    <lineage>
        <taxon>Bacteria</taxon>
        <taxon>Bacillati</taxon>
        <taxon>Bacillota</taxon>
        <taxon>Bacilli</taxon>
        <taxon>Bacillales</taxon>
        <taxon>Bacillaceae</taxon>
        <taxon>Lysinibacillus</taxon>
    </lineage>
</organism>
<keyword evidence="2" id="KW-0808">Transferase</keyword>
<evidence type="ECO:0000256" key="5">
    <source>
        <dbReference type="ARBA" id="ARBA00022932"/>
    </source>
</evidence>
<evidence type="ECO:0000313" key="9">
    <source>
        <dbReference type="Proteomes" id="UP000596049"/>
    </source>
</evidence>
<evidence type="ECO:0000256" key="4">
    <source>
        <dbReference type="ARBA" id="ARBA00022705"/>
    </source>
</evidence>
<sequence length="1061" mass="122233">MDNYTVYHLHSDVSNLTAGTGADSITKFTDYLDKAQELGMHSIAFSEHGSVMNWVKKKQEVEKRGLKYIHANEIYLTKGIGVEEVKGKDKLILQRDNYHFMTIAKNYEGVKELNELTSRSFNREDGHFYYNPRLTFDDLKNTSDNIIMTSACLASPIWRLYNNAYEVIGGNKVIKDDSLHIEYEELMQWFIQNKHRMFFEVQYHTHPEQVKFNQMLSYLSKETGIPLIAGTDTHCLNNIHAKGRETLLKAKGASYGDEDQFDLTMKSFDELVEMFEVQGALSRNEYLEAIENTNVMSNMIDGFELDRKPKYPKLYENPIEVFKSKINEGFIKRGFNKLPKEERKVYLDRVHEEFDTYEKLDAVDYMLLQTNIIEWCHENDIYQGYGRGSVNGSLIAYLLGVTEMDSVKHNLNFFRFLNPDRVSMPDIDVDFEPSRRQDVIDYLASIKGIDFAEIITFNTIATKGAIRDVSRALNIPLNEVDEISKAVDNNTLDRYRSKYKELFEFVDLLEGTIVSMGSHPSGFVVSPIDLNSHISTIYTKESNYKVTSINMKELDGQSYVKLDILGLDNIEIINETCKLANIERLTPDNIDVNDMNVWRSLRDSTLGVFQFESDTAFDYVQQLFSDKTLSNIKSDIGEIDYISLLSLANGAIRPAGDSYRSKLSNGITNDNGHVSLNEFLKSNLGYLVFQEDIMRFLTDFCNHSGSESDSVRRGLSKKEGTEQFLPKIREGFIEIMTTQYGETVEKSEEILQSFLKVIEDASDYGFSLNHSQPYSFIGYVCAYLRYHYPHEFITTILNVREDKMDKSAKVIAYAKQKGIKIKPIKFGKSKSKYEYSSSDKSIYKGLKSIKFINDNISEELFELAQSKKHTDFLELLIDITENTSVNTRQLNILIRLGFFSDFGNSRYLELIAEKFNDRYKKNHKDNTKAKRIQEVQEFISTLIDINDYSINEKIMFEVEVLGYPQSTDDSYDKSFAVITDVETRYSPTIKLYIVNNGSEVEVKINKKLFTDNKGKALLIKGDLIKVLKVDRRPKQQLIGGKWIPTDIMQNWLSAWELTKKA</sequence>
<dbReference type="Pfam" id="PF17657">
    <property type="entry name" value="DNA_pol3_finger"/>
    <property type="match status" value="1"/>
</dbReference>
<keyword evidence="9" id="KW-1185">Reference proteome</keyword>
<dbReference type="EC" id="2.7.7.7" evidence="1"/>
<gene>
    <name evidence="8" type="ORF">FJQ98_15950</name>
</gene>
<dbReference type="InterPro" id="IPR041931">
    <property type="entry name" value="DNA_pol3_alpha_thumb_dom"/>
</dbReference>
<dbReference type="NCBIfam" id="TIGR00594">
    <property type="entry name" value="polc"/>
    <property type="match status" value="1"/>
</dbReference>
<dbReference type="InterPro" id="IPR004805">
    <property type="entry name" value="DnaE2/DnaE/PolC"/>
</dbReference>
<dbReference type="PANTHER" id="PTHR32294">
    <property type="entry name" value="DNA POLYMERASE III SUBUNIT ALPHA"/>
    <property type="match status" value="1"/>
</dbReference>
<dbReference type="EMBL" id="CP067341">
    <property type="protein sequence ID" value="QQP10738.1"/>
    <property type="molecule type" value="Genomic_DNA"/>
</dbReference>
<evidence type="ECO:0000313" key="8">
    <source>
        <dbReference type="EMBL" id="QQP10738.1"/>
    </source>
</evidence>
<keyword evidence="4" id="KW-0235">DNA replication</keyword>
<name>A0ABX7ALH3_9BACI</name>
<dbReference type="Gene3D" id="3.20.20.140">
    <property type="entry name" value="Metal-dependent hydrolases"/>
    <property type="match status" value="1"/>
</dbReference>
<dbReference type="Pfam" id="PF07733">
    <property type="entry name" value="DNA_pol3_alpha"/>
    <property type="match status" value="1"/>
</dbReference>
<proteinExistence type="predicted"/>
<evidence type="ECO:0000259" key="7">
    <source>
        <dbReference type="SMART" id="SM00481"/>
    </source>
</evidence>
<dbReference type="InterPro" id="IPR040982">
    <property type="entry name" value="DNA_pol3_finger"/>
</dbReference>
<evidence type="ECO:0000256" key="2">
    <source>
        <dbReference type="ARBA" id="ARBA00022679"/>
    </source>
</evidence>
<dbReference type="Pfam" id="PF02811">
    <property type="entry name" value="PHP"/>
    <property type="match status" value="1"/>
</dbReference>
<evidence type="ECO:0000256" key="3">
    <source>
        <dbReference type="ARBA" id="ARBA00022695"/>
    </source>
</evidence>
<protein>
    <recommendedName>
        <fullName evidence="1">DNA-directed DNA polymerase</fullName>
        <ecNumber evidence="1">2.7.7.7</ecNumber>
    </recommendedName>
</protein>
<dbReference type="InterPro" id="IPR029460">
    <property type="entry name" value="DNAPol_HHH"/>
</dbReference>
<dbReference type="SUPFAM" id="SSF89550">
    <property type="entry name" value="PHP domain-like"/>
    <property type="match status" value="1"/>
</dbReference>
<accession>A0ABX7ALH3</accession>
<comment type="catalytic activity">
    <reaction evidence="6">
        <text>DNA(n) + a 2'-deoxyribonucleoside 5'-triphosphate = DNA(n+1) + diphosphate</text>
        <dbReference type="Rhea" id="RHEA:22508"/>
        <dbReference type="Rhea" id="RHEA-COMP:17339"/>
        <dbReference type="Rhea" id="RHEA-COMP:17340"/>
        <dbReference type="ChEBI" id="CHEBI:33019"/>
        <dbReference type="ChEBI" id="CHEBI:61560"/>
        <dbReference type="ChEBI" id="CHEBI:173112"/>
        <dbReference type="EC" id="2.7.7.7"/>
    </reaction>
</comment>
<dbReference type="InterPro" id="IPR016195">
    <property type="entry name" value="Pol/histidinol_Pase-like"/>
</dbReference>
<feature type="domain" description="Polymerase/histidinol phosphatase N-terminal" evidence="7">
    <location>
        <begin position="5"/>
        <end position="78"/>
    </location>
</feature>
<dbReference type="InterPro" id="IPR011708">
    <property type="entry name" value="DNA_pol3_alpha_NTPase_dom"/>
</dbReference>
<keyword evidence="5" id="KW-0239">DNA-directed DNA polymerase</keyword>
<dbReference type="Gene3D" id="1.10.10.1600">
    <property type="entry name" value="Bacterial DNA polymerase III alpha subunit, thumb domain"/>
    <property type="match status" value="1"/>
</dbReference>